<sequence length="96" mass="9868">MGFRAIFRINDGSENITSSSVNISLGMCEMITGAQNTGPCGGPGCSLASRDVGFFSAITSFHTSDDTPSAPEAFVLGVSLSASEISDHNMELSDSG</sequence>
<proteinExistence type="predicted"/>
<organism evidence="1 2">
    <name type="scientific">Smittium culicis</name>
    <dbReference type="NCBI Taxonomy" id="133412"/>
    <lineage>
        <taxon>Eukaryota</taxon>
        <taxon>Fungi</taxon>
        <taxon>Fungi incertae sedis</taxon>
        <taxon>Zoopagomycota</taxon>
        <taxon>Kickxellomycotina</taxon>
        <taxon>Harpellomycetes</taxon>
        <taxon>Harpellales</taxon>
        <taxon>Legeriomycetaceae</taxon>
        <taxon>Smittium</taxon>
    </lineage>
</organism>
<reference evidence="1 2" key="1">
    <citation type="submission" date="2017-01" db="EMBL/GenBank/DDBJ databases">
        <authorList>
            <person name="Mah S.A."/>
            <person name="Swanson W.J."/>
            <person name="Moy G.W."/>
            <person name="Vacquier V.D."/>
        </authorList>
    </citation>
    <scope>NUCLEOTIDE SEQUENCE [LARGE SCALE GENOMIC DNA]</scope>
    <source>
        <strain evidence="1 2">GSMNP</strain>
    </source>
</reference>
<accession>A0A1R1WYF5</accession>
<keyword evidence="2" id="KW-1185">Reference proteome</keyword>
<evidence type="ECO:0000313" key="2">
    <source>
        <dbReference type="Proteomes" id="UP000187283"/>
    </source>
</evidence>
<comment type="caution">
    <text evidence="1">The sequence shown here is derived from an EMBL/GenBank/DDBJ whole genome shotgun (WGS) entry which is preliminary data.</text>
</comment>
<dbReference type="Proteomes" id="UP000187283">
    <property type="component" value="Unassembled WGS sequence"/>
</dbReference>
<gene>
    <name evidence="1" type="ORF">AYI70_g12224</name>
</gene>
<dbReference type="EMBL" id="LSSN01006057">
    <property type="protein sequence ID" value="OMJ07384.1"/>
    <property type="molecule type" value="Genomic_DNA"/>
</dbReference>
<name>A0A1R1WYF5_9FUNG</name>
<protein>
    <submittedName>
        <fullName evidence="1">Uncharacterized protein</fullName>
    </submittedName>
</protein>
<evidence type="ECO:0000313" key="1">
    <source>
        <dbReference type="EMBL" id="OMJ07384.1"/>
    </source>
</evidence>
<dbReference type="AlphaFoldDB" id="A0A1R1WYF5"/>